<evidence type="ECO:0000256" key="1">
    <source>
        <dbReference type="PIRNR" id="PIRNR002216"/>
    </source>
</evidence>
<keyword evidence="3" id="KW-1185">Reference proteome</keyword>
<organism evidence="2 3">
    <name type="scientific">Nakaseomyces bracarensis</name>
    <dbReference type="NCBI Taxonomy" id="273131"/>
    <lineage>
        <taxon>Eukaryota</taxon>
        <taxon>Fungi</taxon>
        <taxon>Dikarya</taxon>
        <taxon>Ascomycota</taxon>
        <taxon>Saccharomycotina</taxon>
        <taxon>Saccharomycetes</taxon>
        <taxon>Saccharomycetales</taxon>
        <taxon>Saccharomycetaceae</taxon>
        <taxon>Nakaseomyces</taxon>
    </lineage>
</organism>
<protein>
    <recommendedName>
        <fullName evidence="1">Large ribosomal subunit protein mL60</fullName>
    </recommendedName>
</protein>
<comment type="subcellular location">
    <subcellularLocation>
        <location evidence="1">Mitochondrion</location>
    </subcellularLocation>
</comment>
<dbReference type="InterPro" id="IPR016340">
    <property type="entry name" value="Ribosomal_mL60"/>
</dbReference>
<comment type="caution">
    <text evidence="2">The sequence shown here is derived from an EMBL/GenBank/DDBJ whole genome shotgun (WGS) entry which is preliminary data.</text>
</comment>
<keyword evidence="1 2" id="KW-0689">Ribosomal protein</keyword>
<name>A0ABR4NMH1_9SACH</name>
<dbReference type="Proteomes" id="UP001623330">
    <property type="component" value="Unassembled WGS sequence"/>
</dbReference>
<dbReference type="PANTHER" id="PTHR28271">
    <property type="entry name" value="54S RIBOSOMAL PROTEIN L31, MITOCHONDRIAL"/>
    <property type="match status" value="1"/>
</dbReference>
<dbReference type="EMBL" id="JBEVYD010000012">
    <property type="protein sequence ID" value="KAL3229013.1"/>
    <property type="molecule type" value="Genomic_DNA"/>
</dbReference>
<keyword evidence="1" id="KW-0496">Mitochondrion</keyword>
<dbReference type="PIRSF" id="PIRSF002216">
    <property type="entry name" value="MRPL31_prd"/>
    <property type="match status" value="1"/>
</dbReference>
<sequence length="131" mass="15568">MFGAFRGSQVLQGGLLWKVPWRMSSPQKFRQRQRLKAVDDVVENLTLGLHVQRCQQKGLNYEAALEVKKKYKPRSEVMRLLNRSKYFPKEFQMSSKDKYTIFDKKSQGYRKGVHKVPKWTKLSLRKNPLFF</sequence>
<reference evidence="2 3" key="1">
    <citation type="submission" date="2024-05" db="EMBL/GenBank/DDBJ databases">
        <title>Long read based assembly of the Candida bracarensis genome reveals expanded adhesin content.</title>
        <authorList>
            <person name="Marcet-Houben M."/>
            <person name="Ksiezopolska E."/>
            <person name="Gabaldon T."/>
        </authorList>
    </citation>
    <scope>NUCLEOTIDE SEQUENCE [LARGE SCALE GENOMIC DNA]</scope>
    <source>
        <strain evidence="2 3">CBM6</strain>
    </source>
</reference>
<evidence type="ECO:0000313" key="3">
    <source>
        <dbReference type="Proteomes" id="UP001623330"/>
    </source>
</evidence>
<gene>
    <name evidence="2" type="ORF">RNJ44_02100</name>
</gene>
<dbReference type="PANTHER" id="PTHR28271:SF1">
    <property type="entry name" value="LARGE RIBOSOMAL SUBUNIT PROTEIN ML60"/>
    <property type="match status" value="1"/>
</dbReference>
<evidence type="ECO:0000313" key="2">
    <source>
        <dbReference type="EMBL" id="KAL3229013.1"/>
    </source>
</evidence>
<proteinExistence type="predicted"/>
<comment type="subunit">
    <text evidence="1">Component of the mitochondrial large ribosomal subunit.</text>
</comment>
<dbReference type="GO" id="GO:0005840">
    <property type="term" value="C:ribosome"/>
    <property type="evidence" value="ECO:0007669"/>
    <property type="project" value="UniProtKB-KW"/>
</dbReference>
<dbReference type="Pfam" id="PF09784">
    <property type="entry name" value="L31"/>
    <property type="match status" value="1"/>
</dbReference>
<accession>A0ABR4NMH1</accession>
<keyword evidence="1" id="KW-0687">Ribonucleoprotein</keyword>